<evidence type="ECO:0000256" key="1">
    <source>
        <dbReference type="PROSITE-ProRule" id="PRU00094"/>
    </source>
</evidence>
<dbReference type="SMART" id="SM00401">
    <property type="entry name" value="ZnF_GATA"/>
    <property type="match status" value="1"/>
</dbReference>
<dbReference type="InterPro" id="IPR000679">
    <property type="entry name" value="Znf_GATA"/>
</dbReference>
<dbReference type="GO" id="GO:0006355">
    <property type="term" value="P:regulation of DNA-templated transcription"/>
    <property type="evidence" value="ECO:0007669"/>
    <property type="project" value="InterPro"/>
</dbReference>
<dbReference type="GO" id="GO:0043565">
    <property type="term" value="F:sequence-specific DNA binding"/>
    <property type="evidence" value="ECO:0007669"/>
    <property type="project" value="InterPro"/>
</dbReference>
<feature type="compositionally biased region" description="Low complexity" evidence="2">
    <location>
        <begin position="368"/>
        <end position="384"/>
    </location>
</feature>
<keyword evidence="1" id="KW-0479">Metal-binding</keyword>
<evidence type="ECO:0000313" key="5">
    <source>
        <dbReference type="Proteomes" id="UP001445335"/>
    </source>
</evidence>
<dbReference type="Pfam" id="PF00320">
    <property type="entry name" value="GATA"/>
    <property type="match status" value="1"/>
</dbReference>
<dbReference type="InterPro" id="IPR013088">
    <property type="entry name" value="Znf_NHR/GATA"/>
</dbReference>
<feature type="region of interest" description="Disordered" evidence="2">
    <location>
        <begin position="355"/>
        <end position="409"/>
    </location>
</feature>
<name>A0AAW1S8J1_9CHLO</name>
<dbReference type="EMBL" id="JALJOU010000009">
    <property type="protein sequence ID" value="KAK9842008.1"/>
    <property type="molecule type" value="Genomic_DNA"/>
</dbReference>
<evidence type="ECO:0000259" key="3">
    <source>
        <dbReference type="PROSITE" id="PS50114"/>
    </source>
</evidence>
<dbReference type="SUPFAM" id="SSF57716">
    <property type="entry name" value="Glucocorticoid receptor-like (DNA-binding domain)"/>
    <property type="match status" value="1"/>
</dbReference>
<feature type="domain" description="GATA-type" evidence="3">
    <location>
        <begin position="35"/>
        <end position="70"/>
    </location>
</feature>
<reference evidence="4 5" key="1">
    <citation type="journal article" date="2024" name="Nat. Commun.">
        <title>Phylogenomics reveals the evolutionary origins of lichenization in chlorophyte algae.</title>
        <authorList>
            <person name="Puginier C."/>
            <person name="Libourel C."/>
            <person name="Otte J."/>
            <person name="Skaloud P."/>
            <person name="Haon M."/>
            <person name="Grisel S."/>
            <person name="Petersen M."/>
            <person name="Berrin J.G."/>
            <person name="Delaux P.M."/>
            <person name="Dal Grande F."/>
            <person name="Keller J."/>
        </authorList>
    </citation>
    <scope>NUCLEOTIDE SEQUENCE [LARGE SCALE GENOMIC DNA]</scope>
    <source>
        <strain evidence="4 5">SAG 245.80</strain>
    </source>
</reference>
<protein>
    <recommendedName>
        <fullName evidence="3">GATA-type domain-containing protein</fullName>
    </recommendedName>
</protein>
<gene>
    <name evidence="4" type="ORF">WJX81_003992</name>
</gene>
<dbReference type="CDD" id="cd00202">
    <property type="entry name" value="ZnF_GATA"/>
    <property type="match status" value="1"/>
</dbReference>
<keyword evidence="5" id="KW-1185">Reference proteome</keyword>
<dbReference type="GO" id="GO:0008270">
    <property type="term" value="F:zinc ion binding"/>
    <property type="evidence" value="ECO:0007669"/>
    <property type="project" value="UniProtKB-KW"/>
</dbReference>
<comment type="caution">
    <text evidence="4">The sequence shown here is derived from an EMBL/GenBank/DDBJ whole genome shotgun (WGS) entry which is preliminary data.</text>
</comment>
<feature type="region of interest" description="Disordered" evidence="2">
    <location>
        <begin position="1"/>
        <end position="46"/>
    </location>
</feature>
<evidence type="ECO:0000256" key="2">
    <source>
        <dbReference type="SAM" id="MobiDB-lite"/>
    </source>
</evidence>
<accession>A0AAW1S8J1</accession>
<keyword evidence="1" id="KW-0863">Zinc-finger</keyword>
<dbReference type="Proteomes" id="UP001445335">
    <property type="component" value="Unassembled WGS sequence"/>
</dbReference>
<dbReference type="Gene3D" id="3.30.50.10">
    <property type="entry name" value="Erythroid Transcription Factor GATA-1, subunit A"/>
    <property type="match status" value="1"/>
</dbReference>
<feature type="compositionally biased region" description="Low complexity" evidence="2">
    <location>
        <begin position="1"/>
        <end position="14"/>
    </location>
</feature>
<keyword evidence="1" id="KW-0862">Zinc</keyword>
<organism evidence="4 5">
    <name type="scientific">Elliptochloris bilobata</name>
    <dbReference type="NCBI Taxonomy" id="381761"/>
    <lineage>
        <taxon>Eukaryota</taxon>
        <taxon>Viridiplantae</taxon>
        <taxon>Chlorophyta</taxon>
        <taxon>core chlorophytes</taxon>
        <taxon>Trebouxiophyceae</taxon>
        <taxon>Trebouxiophyceae incertae sedis</taxon>
        <taxon>Elliptochloris clade</taxon>
        <taxon>Elliptochloris</taxon>
    </lineage>
</organism>
<dbReference type="PROSITE" id="PS50114">
    <property type="entry name" value="GATA_ZN_FINGER_2"/>
    <property type="match status" value="1"/>
</dbReference>
<sequence length="629" mass="63191">MANISAGAAAGDAAQTRPGSRGKRKRRDVSLSAISGSAGPCDHCGRTDSPAWRRGPPGKPHLCNACGVRYLGKGHLNGYMPGCKARDEERASATCAAGAEDPIPIRRARPSRRAASPRYGCAGACCREGDTPEGSAPETPTLPLLGGCRAGSPCGGIASGDLSGSDAGVHCPARGRWVDHVNAARADAAAGAGWHAVVTQLTAATRAAAAEADAGGARVADELDRALGLYWVNREAALRLMDDLAEVDALVRLGSGQKPLAKGAPAAAAMPTVPAEFACGHRAALLPGRTCADSDDVAADWQPQLERDPLGSGNCSAADAPVGSPGAPVQTTKRCGTLRRLRQWQDAAADTGEGIAEATTPRASQPQAPAAGSMRSAASATTAALGMQLPPPPLAPSLRSDPGANEAGSDQAAMGALLTLACASELAAEEELEPGLGSTTVAAPAGAPVCPAGCEQSRSALGAPPPAAQPELRLVGSVTDIMALPAGAPPRLPASTSLVSWQACVHSAEVAGGELFRIVGALPQRLAAALPAAILVAGFRPRSEIAMGAVAGRPLLLHLGAVTPAQRALAARLEAAKLAAVARMGPACDMALIPHANARNALHFVGLLMERDGATLGPLQPLDSAAVGA</sequence>
<proteinExistence type="predicted"/>
<evidence type="ECO:0000313" key="4">
    <source>
        <dbReference type="EMBL" id="KAK9842008.1"/>
    </source>
</evidence>
<dbReference type="AlphaFoldDB" id="A0AAW1S8J1"/>
<dbReference type="PROSITE" id="PS00344">
    <property type="entry name" value="GATA_ZN_FINGER_1"/>
    <property type="match status" value="1"/>
</dbReference>